<dbReference type="SUPFAM" id="SSF109604">
    <property type="entry name" value="HD-domain/PDEase-like"/>
    <property type="match status" value="1"/>
</dbReference>
<comment type="caution">
    <text evidence="2">The sequence shown here is derived from an EMBL/GenBank/DDBJ whole genome shotgun (WGS) entry which is preliminary data.</text>
</comment>
<dbReference type="RefSeq" id="WP_204414236.1">
    <property type="nucleotide sequence ID" value="NZ_JAFBED010000002.1"/>
</dbReference>
<dbReference type="InterPro" id="IPR052194">
    <property type="entry name" value="MESH1"/>
</dbReference>
<proteinExistence type="predicted"/>
<evidence type="ECO:0000313" key="3">
    <source>
        <dbReference type="Proteomes" id="UP000737402"/>
    </source>
</evidence>
<reference evidence="2 3" key="1">
    <citation type="submission" date="2021-01" db="EMBL/GenBank/DDBJ databases">
        <title>Genomic Encyclopedia of Type Strains, Phase IV (KMG-IV): sequencing the most valuable type-strain genomes for metagenomic binning, comparative biology and taxonomic classification.</title>
        <authorList>
            <person name="Goeker M."/>
        </authorList>
    </citation>
    <scope>NUCLEOTIDE SEQUENCE [LARGE SCALE GENOMIC DNA]</scope>
    <source>
        <strain evidence="2 3">DSM 25879</strain>
    </source>
</reference>
<name>A0ABS2NXP5_9BACI</name>
<dbReference type="SMART" id="SM00471">
    <property type="entry name" value="HDc"/>
    <property type="match status" value="1"/>
</dbReference>
<evidence type="ECO:0000259" key="1">
    <source>
        <dbReference type="SMART" id="SM00471"/>
    </source>
</evidence>
<dbReference type="Pfam" id="PF13328">
    <property type="entry name" value="HD_4"/>
    <property type="match status" value="1"/>
</dbReference>
<dbReference type="PANTHER" id="PTHR46246">
    <property type="entry name" value="GUANOSINE-3',5'-BIS(DIPHOSPHATE) 3'-PYROPHOSPHOHYDROLASE MESH1"/>
    <property type="match status" value="1"/>
</dbReference>
<gene>
    <name evidence="2" type="ORF">JOC95_001132</name>
</gene>
<protein>
    <submittedName>
        <fullName evidence="2">(P)ppGpp synthase/HD superfamily hydrolase</fullName>
    </submittedName>
</protein>
<sequence>MDKIDKALKVAAKAHQGQVRKGTSIPYIVHPVRMGMILQEYGCSEDVICAGILHDTVEDTEVTLSDISILFNENVARIVEGCSEPVKDAPWEERKDHTLKYIMTVDRETGYVICADKMHNLQSIIEDKKESGDAIWSRFNRGAEQQEWYYRGILASFAKNENMQETNILQALIETVHELFPEEES</sequence>
<evidence type="ECO:0000313" key="2">
    <source>
        <dbReference type="EMBL" id="MBM7619283.1"/>
    </source>
</evidence>
<organism evidence="2 3">
    <name type="scientific">Sutcliffiella tianshenii</name>
    <dbReference type="NCBI Taxonomy" id="1463404"/>
    <lineage>
        <taxon>Bacteria</taxon>
        <taxon>Bacillati</taxon>
        <taxon>Bacillota</taxon>
        <taxon>Bacilli</taxon>
        <taxon>Bacillales</taxon>
        <taxon>Bacillaceae</taxon>
        <taxon>Sutcliffiella</taxon>
    </lineage>
</organism>
<dbReference type="Proteomes" id="UP000737402">
    <property type="component" value="Unassembled WGS sequence"/>
</dbReference>
<keyword evidence="2" id="KW-0378">Hydrolase</keyword>
<accession>A0ABS2NXP5</accession>
<dbReference type="InterPro" id="IPR003607">
    <property type="entry name" value="HD/PDEase_dom"/>
</dbReference>
<keyword evidence="3" id="KW-1185">Reference proteome</keyword>
<dbReference type="PANTHER" id="PTHR46246:SF1">
    <property type="entry name" value="GUANOSINE-3',5'-BIS(DIPHOSPHATE) 3'-PYROPHOSPHOHYDROLASE MESH1"/>
    <property type="match status" value="1"/>
</dbReference>
<dbReference type="Gene3D" id="1.10.3210.10">
    <property type="entry name" value="Hypothetical protein af1432"/>
    <property type="match status" value="1"/>
</dbReference>
<dbReference type="GO" id="GO:0016787">
    <property type="term" value="F:hydrolase activity"/>
    <property type="evidence" value="ECO:0007669"/>
    <property type="project" value="UniProtKB-KW"/>
</dbReference>
<feature type="domain" description="HD/PDEase" evidence="1">
    <location>
        <begin position="23"/>
        <end position="130"/>
    </location>
</feature>
<dbReference type="EMBL" id="JAFBED010000002">
    <property type="protein sequence ID" value="MBM7619283.1"/>
    <property type="molecule type" value="Genomic_DNA"/>
</dbReference>